<dbReference type="InterPro" id="IPR027417">
    <property type="entry name" value="P-loop_NTPase"/>
</dbReference>
<feature type="coiled-coil region" evidence="19">
    <location>
        <begin position="713"/>
        <end position="775"/>
    </location>
</feature>
<feature type="coiled-coil region" evidence="19">
    <location>
        <begin position="1056"/>
        <end position="1090"/>
    </location>
</feature>
<evidence type="ECO:0000256" key="2">
    <source>
        <dbReference type="ARBA" id="ARBA00004123"/>
    </source>
</evidence>
<gene>
    <name evidence="21" type="ORF">ANCCAN_04145</name>
</gene>
<keyword evidence="11" id="KW-0067">ATP-binding</keyword>
<evidence type="ECO:0000313" key="21">
    <source>
        <dbReference type="EMBL" id="RCN49689.1"/>
    </source>
</evidence>
<evidence type="ECO:0000256" key="9">
    <source>
        <dbReference type="ARBA" id="ARBA00022801"/>
    </source>
</evidence>
<dbReference type="Pfam" id="PF04423">
    <property type="entry name" value="Rad50_zn_hook"/>
    <property type="match status" value="1"/>
</dbReference>
<evidence type="ECO:0000313" key="22">
    <source>
        <dbReference type="Proteomes" id="UP000252519"/>
    </source>
</evidence>
<feature type="coiled-coil region" evidence="19">
    <location>
        <begin position="400"/>
        <end position="556"/>
    </location>
</feature>
<feature type="coiled-coil region" evidence="19">
    <location>
        <begin position="204"/>
        <end position="300"/>
    </location>
</feature>
<dbReference type="GO" id="GO:0070192">
    <property type="term" value="P:chromosome organization involved in meiotic cell cycle"/>
    <property type="evidence" value="ECO:0007669"/>
    <property type="project" value="TreeGrafter"/>
</dbReference>
<keyword evidence="14" id="KW-0234">DNA repair</keyword>
<keyword evidence="6 18" id="KW-0479">Metal-binding</keyword>
<sequence length="1316" mass="150516">MVRGVRSVGPSEEETQVIRFLNPLTIISGPNGSGKTTLIEALNYVTTGALPAGKLASFVHSLEASNKPRVDGMVKLQFKDCKGRVCVATKRVNATMKKGGKLQCKSDEFNIQVTTADGQVNSLSSKVADFQKEIVNLLGVPAAILDNVIFCHQEESQWYIFYLPLRLLALLYFIHVVLRPLSEPKELKQRFDRIFQLTRFVKALEVMKKMKKDYEGELATLIEKQACKEMVVKSKKKYLLQRDSCEQLQKESKEKIRALEEKIRECGTVVTKANEELLKLEALERKAEVKRAELHVLKDQLTRIRVSPYPGSESELRAEIKEMDSSSEFRELEVQRDRLKMKIDSISKDIIKIKKEKEEAECEMRKVMSCEMVRRDLQKEVEVAERDLCATYELNGPDYVSELQKKIELEEREMKKLKESSASEREKEQALLDVAQMKCSKLSCEMESASSAMETLNREIKSVERMLQDAAVSSNEIAELSEKINTLESRMSTVPDIDEKRTDRLRTQRQRLQKEVEALRQNCANAEEFEEAEREVQRKSSRKVELEHELDELLQKHNDAFVSTLGKNTSGPWSALVNSSLKSGEESNRMIENDLKRCERDLDRASQSLKQSNAEEEKLINEVEQLRKKIYDLCGCSSQDVAENLSETRHLLSKARKELSSLSTKAMLYESWSEETKARSCCPLCERKFSSKAGANELSGKLLDMSLSMPDDIQRLEKQVAEAEERERKLASAVVYVDQCKKIMEEKVRQVRKQMNDSRKEEAALTTKVEQLRDAMEKALITHGKLLEIKADVSLMDSLYAAIQTLDRELGDLNRSLSRLPHSRSLQDMKKELADKEDKITALNVEMEEMQLAITERNKLTTELHALKERRISLGELSAQTSHLRETLSRHRDELTRLTERHNEIAHNELPRAKQALNEAKISRDTSERLAKEQEERKLSAVREICNHYSAYITLKERLSKASLAAKEGQVDTLRQLISERDQSIIDLEKRKAGFEMGINDLEGTHVKRRTLEDQLTRMLIESKIVSVERELKDLVWNAEEKDALCRNRDKAIRDRDRSGLEKARLNGQLEEVEKKISEAKLALSAKEMKQAESLYHEVMVDKIVTQEMITDLEKYTQCLDTSIIQFHTDKMAAINRILDDLWRKVYDGTDITTIHIKSECVASSEKRKAYDYRVVMVLRNGVELDMRDRCSAGQKMLACILIRIALADVFGGMCSIIALDEPTTNLDAAKVDHMAAMLNSLIAVRRRGYSTSDGHKKPFQMIIITHDDHLVDKLMIGSKPEFIYVLGKDNSGISHVRRQYSDGRSEEANGISFGR</sequence>
<dbReference type="SUPFAM" id="SSF75712">
    <property type="entry name" value="Rad50 coiled-coil Zn hook"/>
    <property type="match status" value="1"/>
</dbReference>
<evidence type="ECO:0000256" key="11">
    <source>
        <dbReference type="ARBA" id="ARBA00022840"/>
    </source>
</evidence>
<dbReference type="GO" id="GO:0007004">
    <property type="term" value="P:telomere maintenance via telomerase"/>
    <property type="evidence" value="ECO:0007669"/>
    <property type="project" value="TreeGrafter"/>
</dbReference>
<dbReference type="EMBL" id="JOJR01000030">
    <property type="protein sequence ID" value="RCN49689.1"/>
    <property type="molecule type" value="Genomic_DNA"/>
</dbReference>
<dbReference type="InterPro" id="IPR004584">
    <property type="entry name" value="Rad50_eukaryotes"/>
</dbReference>
<keyword evidence="15" id="KW-0539">Nucleus</keyword>
<dbReference type="Gene3D" id="3.40.50.300">
    <property type="entry name" value="P-loop containing nucleotide triphosphate hydrolases"/>
    <property type="match status" value="2"/>
</dbReference>
<dbReference type="PROSITE" id="PS51131">
    <property type="entry name" value="ZN_HOOK"/>
    <property type="match status" value="1"/>
</dbReference>
<comment type="catalytic activity">
    <reaction evidence="17">
        <text>ATP + H2O = ADP + phosphate + H(+)</text>
        <dbReference type="Rhea" id="RHEA:13065"/>
        <dbReference type="ChEBI" id="CHEBI:15377"/>
        <dbReference type="ChEBI" id="CHEBI:15378"/>
        <dbReference type="ChEBI" id="CHEBI:30616"/>
        <dbReference type="ChEBI" id="CHEBI:43474"/>
        <dbReference type="ChEBI" id="CHEBI:456216"/>
    </reaction>
</comment>
<dbReference type="Pfam" id="PF13476">
    <property type="entry name" value="AAA_23"/>
    <property type="match status" value="1"/>
</dbReference>
<proteinExistence type="inferred from homology"/>
<feature type="binding site" evidence="18">
    <location>
        <position position="685"/>
    </location>
    <ligand>
        <name>Zn(2+)</name>
        <dbReference type="ChEBI" id="CHEBI:29105"/>
    </ligand>
</feature>
<evidence type="ECO:0000256" key="14">
    <source>
        <dbReference type="ARBA" id="ARBA00023204"/>
    </source>
</evidence>
<dbReference type="GO" id="GO:0051880">
    <property type="term" value="F:G-quadruplex DNA binding"/>
    <property type="evidence" value="ECO:0007669"/>
    <property type="project" value="TreeGrafter"/>
</dbReference>
<dbReference type="GO" id="GO:0003691">
    <property type="term" value="F:double-stranded telomeric DNA binding"/>
    <property type="evidence" value="ECO:0007669"/>
    <property type="project" value="TreeGrafter"/>
</dbReference>
<dbReference type="GO" id="GO:0043047">
    <property type="term" value="F:single-stranded telomeric DNA binding"/>
    <property type="evidence" value="ECO:0007669"/>
    <property type="project" value="TreeGrafter"/>
</dbReference>
<evidence type="ECO:0000256" key="13">
    <source>
        <dbReference type="ARBA" id="ARBA00023054"/>
    </source>
</evidence>
<reference evidence="21 22" key="1">
    <citation type="submission" date="2014-10" db="EMBL/GenBank/DDBJ databases">
        <title>Draft genome of the hookworm Ancylostoma caninum.</title>
        <authorList>
            <person name="Mitreva M."/>
        </authorList>
    </citation>
    <scope>NUCLEOTIDE SEQUENCE [LARGE SCALE GENOMIC DNA]</scope>
    <source>
        <strain evidence="21 22">Baltimore</strain>
    </source>
</reference>
<feature type="coiled-coil region" evidence="19">
    <location>
        <begin position="581"/>
        <end position="629"/>
    </location>
</feature>
<keyword evidence="10 18" id="KW-0862">Zinc</keyword>
<dbReference type="InterPro" id="IPR038729">
    <property type="entry name" value="Rad50/SbcC_AAA"/>
</dbReference>
<comment type="similarity">
    <text evidence="4">Belongs to the SMC family. RAD50 subfamily.</text>
</comment>
<evidence type="ECO:0000256" key="8">
    <source>
        <dbReference type="ARBA" id="ARBA00022763"/>
    </source>
</evidence>
<name>A0A368H248_ANCCA</name>
<evidence type="ECO:0000256" key="17">
    <source>
        <dbReference type="ARBA" id="ARBA00049360"/>
    </source>
</evidence>
<dbReference type="Proteomes" id="UP000252519">
    <property type="component" value="Unassembled WGS sequence"/>
</dbReference>
<dbReference type="NCBIfam" id="TIGR00606">
    <property type="entry name" value="rad50"/>
    <property type="match status" value="1"/>
</dbReference>
<organism evidence="21 22">
    <name type="scientific">Ancylostoma caninum</name>
    <name type="common">Dog hookworm</name>
    <dbReference type="NCBI Taxonomy" id="29170"/>
    <lineage>
        <taxon>Eukaryota</taxon>
        <taxon>Metazoa</taxon>
        <taxon>Ecdysozoa</taxon>
        <taxon>Nematoda</taxon>
        <taxon>Chromadorea</taxon>
        <taxon>Rhabditida</taxon>
        <taxon>Rhabditina</taxon>
        <taxon>Rhabditomorpha</taxon>
        <taxon>Strongyloidea</taxon>
        <taxon>Ancylostomatidae</taxon>
        <taxon>Ancylostomatinae</taxon>
        <taxon>Ancylostoma</taxon>
    </lineage>
</organism>
<evidence type="ECO:0000256" key="5">
    <source>
        <dbReference type="ARBA" id="ARBA00022454"/>
    </source>
</evidence>
<dbReference type="PANTHER" id="PTHR18867:SF12">
    <property type="entry name" value="DNA REPAIR PROTEIN RAD50"/>
    <property type="match status" value="1"/>
</dbReference>
<keyword evidence="22" id="KW-1185">Reference proteome</keyword>
<evidence type="ECO:0000256" key="16">
    <source>
        <dbReference type="ARBA" id="ARBA00023254"/>
    </source>
</evidence>
<dbReference type="STRING" id="29170.A0A368H248"/>
<comment type="cofactor">
    <cofactor evidence="1">
        <name>Zn(2+)</name>
        <dbReference type="ChEBI" id="CHEBI:29105"/>
    </cofactor>
</comment>
<dbReference type="GO" id="GO:0030870">
    <property type="term" value="C:Mre11 complex"/>
    <property type="evidence" value="ECO:0007669"/>
    <property type="project" value="InterPro"/>
</dbReference>
<evidence type="ECO:0000256" key="7">
    <source>
        <dbReference type="ARBA" id="ARBA00022741"/>
    </source>
</evidence>
<keyword evidence="13 19" id="KW-0175">Coiled coil</keyword>
<dbReference type="PANTHER" id="PTHR18867">
    <property type="entry name" value="RAD50"/>
    <property type="match status" value="1"/>
</dbReference>
<feature type="binding site" evidence="18">
    <location>
        <position position="682"/>
    </location>
    <ligand>
        <name>Zn(2+)</name>
        <dbReference type="ChEBI" id="CHEBI:29105"/>
    </ligand>
</feature>
<keyword evidence="9" id="KW-0378">Hydrolase</keyword>
<dbReference type="SUPFAM" id="SSF52540">
    <property type="entry name" value="P-loop containing nucleoside triphosphate hydrolases"/>
    <property type="match status" value="1"/>
</dbReference>
<evidence type="ECO:0000256" key="3">
    <source>
        <dbReference type="ARBA" id="ARBA00004286"/>
    </source>
</evidence>
<feature type="domain" description="Zinc-hook" evidence="20">
    <location>
        <begin position="638"/>
        <end position="735"/>
    </location>
</feature>
<comment type="subcellular location">
    <subcellularLocation>
        <location evidence="3">Chromosome</location>
    </subcellularLocation>
    <subcellularLocation>
        <location evidence="2">Nucleus</location>
    </subcellularLocation>
</comment>
<dbReference type="GO" id="GO:0000794">
    <property type="term" value="C:condensed nuclear chromosome"/>
    <property type="evidence" value="ECO:0007669"/>
    <property type="project" value="TreeGrafter"/>
</dbReference>
<evidence type="ECO:0000256" key="18">
    <source>
        <dbReference type="PROSITE-ProRule" id="PRU00471"/>
    </source>
</evidence>
<keyword evidence="5" id="KW-0158">Chromosome</keyword>
<keyword evidence="7" id="KW-0547">Nucleotide-binding</keyword>
<dbReference type="GO" id="GO:0016887">
    <property type="term" value="F:ATP hydrolysis activity"/>
    <property type="evidence" value="ECO:0007669"/>
    <property type="project" value="InterPro"/>
</dbReference>
<dbReference type="GO" id="GO:0046872">
    <property type="term" value="F:metal ion binding"/>
    <property type="evidence" value="ECO:0007669"/>
    <property type="project" value="UniProtKB-UniRule"/>
</dbReference>
<comment type="caution">
    <text evidence="21">The sequence shown here is derived from an EMBL/GenBank/DDBJ whole genome shotgun (WGS) entry which is preliminary data.</text>
</comment>
<dbReference type="InterPro" id="IPR013134">
    <property type="entry name" value="Zn_hook_RAD50"/>
</dbReference>
<evidence type="ECO:0000256" key="19">
    <source>
        <dbReference type="SAM" id="Coils"/>
    </source>
</evidence>
<feature type="coiled-coil region" evidence="19">
    <location>
        <begin position="329"/>
        <end position="363"/>
    </location>
</feature>
<evidence type="ECO:0000256" key="15">
    <source>
        <dbReference type="ARBA" id="ARBA00023242"/>
    </source>
</evidence>
<evidence type="ECO:0000256" key="6">
    <source>
        <dbReference type="ARBA" id="ARBA00022723"/>
    </source>
</evidence>
<protein>
    <submittedName>
        <fullName evidence="21">Rad50</fullName>
    </submittedName>
</protein>
<feature type="coiled-coil region" evidence="19">
    <location>
        <begin position="826"/>
        <end position="937"/>
    </location>
</feature>
<evidence type="ECO:0000259" key="20">
    <source>
        <dbReference type="PROSITE" id="PS51131"/>
    </source>
</evidence>
<keyword evidence="12" id="KW-0460">Magnesium</keyword>
<dbReference type="OrthoDB" id="18797at2759"/>
<evidence type="ECO:0000256" key="12">
    <source>
        <dbReference type="ARBA" id="ARBA00022842"/>
    </source>
</evidence>
<keyword evidence="8" id="KW-0227">DNA damage</keyword>
<evidence type="ECO:0000256" key="10">
    <source>
        <dbReference type="ARBA" id="ARBA00022833"/>
    </source>
</evidence>
<dbReference type="GO" id="GO:0006302">
    <property type="term" value="P:double-strand break repair"/>
    <property type="evidence" value="ECO:0007669"/>
    <property type="project" value="InterPro"/>
</dbReference>
<evidence type="ECO:0000256" key="1">
    <source>
        <dbReference type="ARBA" id="ARBA00001947"/>
    </source>
</evidence>
<evidence type="ECO:0000256" key="4">
    <source>
        <dbReference type="ARBA" id="ARBA00009439"/>
    </source>
</evidence>
<dbReference type="GO" id="GO:0000722">
    <property type="term" value="P:telomere maintenance via recombination"/>
    <property type="evidence" value="ECO:0007669"/>
    <property type="project" value="TreeGrafter"/>
</dbReference>
<keyword evidence="16" id="KW-0469">Meiosis</keyword>
<dbReference type="GO" id="GO:0005524">
    <property type="term" value="F:ATP binding"/>
    <property type="evidence" value="ECO:0007669"/>
    <property type="project" value="UniProtKB-KW"/>
</dbReference>
<accession>A0A368H248</accession>